<comment type="cofactor">
    <cofactor evidence="2">
        <name>Mg(2+)</name>
        <dbReference type="ChEBI" id="CHEBI:18420"/>
    </cofactor>
</comment>
<dbReference type="Gene3D" id="3.30.420.10">
    <property type="entry name" value="Ribonuclease H-like superfamily/Ribonuclease H"/>
    <property type="match status" value="1"/>
</dbReference>
<sequence length="203" mass="23338">MGKKKYYVVWKGKKTGIFTSWDECKDYVLGVPGSKYKSFATKEEAEVAFKKDWQEHYENTPKNSQSHFSTFIKDSISVDAACSGNPGMMEYRGVYTKTGETLFHFGPILGTNNIGEFLGIVHALAYLKQKGSNLPIYSDSMTAIKWVMSKKANTSLARTKETEQVWQLIERAERWLATNRYENLIKKWETDQWGEIKADFGRK</sequence>
<comment type="catalytic activity">
    <reaction evidence="1 12">
        <text>Endonucleolytic cleavage to 5'-phosphomonoester.</text>
        <dbReference type="EC" id="3.1.26.4"/>
    </reaction>
</comment>
<dbReference type="PANTHER" id="PTHR10642">
    <property type="entry name" value="RIBONUCLEASE H1"/>
    <property type="match status" value="1"/>
</dbReference>
<feature type="binding site" evidence="13">
    <location>
        <position position="199"/>
    </location>
    <ligand>
        <name>Mg(2+)</name>
        <dbReference type="ChEBI" id="CHEBI:18420"/>
        <label>1</label>
    </ligand>
</feature>
<dbReference type="InterPro" id="IPR050092">
    <property type="entry name" value="RNase_H"/>
</dbReference>
<keyword evidence="10 12" id="KW-0378">Hydrolase</keyword>
<protein>
    <recommendedName>
        <fullName evidence="6 12">Ribonuclease H</fullName>
        <ecNumber evidence="5 12">3.1.26.4</ecNumber>
    </recommendedName>
</protein>
<dbReference type="InterPro" id="IPR017290">
    <property type="entry name" value="RNase_H_bac"/>
</dbReference>
<evidence type="ECO:0000256" key="10">
    <source>
        <dbReference type="ARBA" id="ARBA00022801"/>
    </source>
</evidence>
<dbReference type="Gene3D" id="3.40.970.10">
    <property type="entry name" value="Ribonuclease H1, N-terminal domain"/>
    <property type="match status" value="1"/>
</dbReference>
<dbReference type="InterPro" id="IPR009027">
    <property type="entry name" value="Ribosomal_bL9/RNase_H1_N"/>
</dbReference>
<gene>
    <name evidence="15" type="ORF">OE104_06835</name>
</gene>
<evidence type="ECO:0000256" key="2">
    <source>
        <dbReference type="ARBA" id="ARBA00001946"/>
    </source>
</evidence>
<evidence type="ECO:0000313" key="15">
    <source>
        <dbReference type="EMBL" id="WAA11016.1"/>
    </source>
</evidence>
<dbReference type="SUPFAM" id="SSF53098">
    <property type="entry name" value="Ribonuclease H-like"/>
    <property type="match status" value="1"/>
</dbReference>
<dbReference type="GO" id="GO:0003676">
    <property type="term" value="F:nucleic acid binding"/>
    <property type="evidence" value="ECO:0007669"/>
    <property type="project" value="UniProtKB-UniRule"/>
</dbReference>
<comment type="subcellular location">
    <subcellularLocation>
        <location evidence="12">Cytoplasm</location>
    </subcellularLocation>
</comment>
<dbReference type="PIRSF" id="PIRSF037839">
    <property type="entry name" value="Ribonuclease_H"/>
    <property type="match status" value="1"/>
</dbReference>
<dbReference type="RefSeq" id="WP_275418832.1">
    <property type="nucleotide sequence ID" value="NZ_CP106878.1"/>
</dbReference>
<dbReference type="EC" id="3.1.26.4" evidence="5 12"/>
<dbReference type="InterPro" id="IPR002156">
    <property type="entry name" value="RNaseH_domain"/>
</dbReference>
<evidence type="ECO:0000256" key="8">
    <source>
        <dbReference type="ARBA" id="ARBA00022723"/>
    </source>
</evidence>
<keyword evidence="16" id="KW-1185">Reference proteome</keyword>
<evidence type="ECO:0000256" key="6">
    <source>
        <dbReference type="ARBA" id="ARBA00017721"/>
    </source>
</evidence>
<reference evidence="15" key="1">
    <citation type="submission" date="2022-09" db="EMBL/GenBank/DDBJ databases">
        <title>Complete Genomes of Fervidibacillus albus and Fervidibacillus halotolerans isolated from tidal flat sediments.</title>
        <authorList>
            <person name="Kwon K.K."/>
            <person name="Yang S.-H."/>
            <person name="Park M.J."/>
            <person name="Oh H.-M."/>
        </authorList>
    </citation>
    <scope>NUCLEOTIDE SEQUENCE</scope>
    <source>
        <strain evidence="15">MEBiC13591</strain>
    </source>
</reference>
<evidence type="ECO:0000256" key="13">
    <source>
        <dbReference type="PIRSR" id="PIRSR037839-1"/>
    </source>
</evidence>
<dbReference type="InterPro" id="IPR036397">
    <property type="entry name" value="RNaseH_sf"/>
</dbReference>
<feature type="binding site" evidence="13">
    <location>
        <position position="79"/>
    </location>
    <ligand>
        <name>Mg(2+)</name>
        <dbReference type="ChEBI" id="CHEBI:18420"/>
        <label>1</label>
    </ligand>
</feature>
<dbReference type="PROSITE" id="PS50879">
    <property type="entry name" value="RNASE_H_1"/>
    <property type="match status" value="1"/>
</dbReference>
<dbReference type="FunFam" id="3.40.970.10:FF:000002">
    <property type="entry name" value="Ribonuclease H"/>
    <property type="match status" value="1"/>
</dbReference>
<keyword evidence="12" id="KW-0963">Cytoplasm</keyword>
<dbReference type="Pfam" id="PF01693">
    <property type="entry name" value="Cauli_VI"/>
    <property type="match status" value="1"/>
</dbReference>
<evidence type="ECO:0000259" key="14">
    <source>
        <dbReference type="PROSITE" id="PS50879"/>
    </source>
</evidence>
<accession>A0A9E8LWU0</accession>
<feature type="binding site" evidence="13">
    <location>
        <position position="116"/>
    </location>
    <ligand>
        <name>Mg(2+)</name>
        <dbReference type="ChEBI" id="CHEBI:18420"/>
        <label>2</label>
    </ligand>
</feature>
<keyword evidence="13" id="KW-0464">Manganese</keyword>
<dbReference type="GO" id="GO:0005737">
    <property type="term" value="C:cytoplasm"/>
    <property type="evidence" value="ECO:0007669"/>
    <property type="project" value="UniProtKB-SubCell"/>
</dbReference>
<dbReference type="GO" id="GO:0004523">
    <property type="term" value="F:RNA-DNA hybrid ribonuclease activity"/>
    <property type="evidence" value="ECO:0007669"/>
    <property type="project" value="UniProtKB-UniRule"/>
</dbReference>
<keyword evidence="8 12" id="KW-0479">Metal-binding</keyword>
<evidence type="ECO:0000313" key="16">
    <source>
        <dbReference type="Proteomes" id="UP001164718"/>
    </source>
</evidence>
<dbReference type="Proteomes" id="UP001164718">
    <property type="component" value="Chromosome"/>
</dbReference>
<dbReference type="KEGG" id="faf:OE104_06835"/>
<evidence type="ECO:0000256" key="1">
    <source>
        <dbReference type="ARBA" id="ARBA00000077"/>
    </source>
</evidence>
<keyword evidence="9 12" id="KW-0255">Endonuclease</keyword>
<evidence type="ECO:0000256" key="9">
    <source>
        <dbReference type="ARBA" id="ARBA00022759"/>
    </source>
</evidence>
<dbReference type="EMBL" id="CP106878">
    <property type="protein sequence ID" value="WAA11016.1"/>
    <property type="molecule type" value="Genomic_DNA"/>
</dbReference>
<dbReference type="InterPro" id="IPR011320">
    <property type="entry name" value="RNase_H1_N"/>
</dbReference>
<evidence type="ECO:0000256" key="5">
    <source>
        <dbReference type="ARBA" id="ARBA00012180"/>
    </source>
</evidence>
<feature type="domain" description="RNase H type-1" evidence="14">
    <location>
        <begin position="70"/>
        <end position="203"/>
    </location>
</feature>
<comment type="cofactor">
    <cofactor evidence="13">
        <name>Mn(2+)</name>
        <dbReference type="ChEBI" id="CHEBI:29035"/>
    </cofactor>
    <cofactor evidence="13">
        <name>Mg(2+)</name>
        <dbReference type="ChEBI" id="CHEBI:18420"/>
    </cofactor>
    <text evidence="13">Binds 2 metal ions per subunit. Manganese or magnesium.</text>
</comment>
<name>A0A9E8LWU0_9BACI</name>
<keyword evidence="11 12" id="KW-0460">Magnesium</keyword>
<keyword evidence="7 12" id="KW-0540">Nuclease</keyword>
<dbReference type="AlphaFoldDB" id="A0A9E8LWU0"/>
<evidence type="ECO:0000256" key="7">
    <source>
        <dbReference type="ARBA" id="ARBA00022722"/>
    </source>
</evidence>
<dbReference type="Pfam" id="PF00075">
    <property type="entry name" value="RNase_H"/>
    <property type="match status" value="1"/>
</dbReference>
<dbReference type="GO" id="GO:0046872">
    <property type="term" value="F:metal ion binding"/>
    <property type="evidence" value="ECO:0007669"/>
    <property type="project" value="UniProtKB-KW"/>
</dbReference>
<dbReference type="InterPro" id="IPR012337">
    <property type="entry name" value="RNaseH-like_sf"/>
</dbReference>
<evidence type="ECO:0000256" key="12">
    <source>
        <dbReference type="PIRNR" id="PIRNR037839"/>
    </source>
</evidence>
<dbReference type="InterPro" id="IPR037056">
    <property type="entry name" value="RNase_H1_N_sf"/>
</dbReference>
<dbReference type="PANTHER" id="PTHR10642:SF26">
    <property type="entry name" value="RIBONUCLEASE H1"/>
    <property type="match status" value="1"/>
</dbReference>
<evidence type="ECO:0000256" key="11">
    <source>
        <dbReference type="ARBA" id="ARBA00022842"/>
    </source>
</evidence>
<dbReference type="SUPFAM" id="SSF55658">
    <property type="entry name" value="L9 N-domain-like"/>
    <property type="match status" value="1"/>
</dbReference>
<evidence type="ECO:0000256" key="3">
    <source>
        <dbReference type="ARBA" id="ARBA00004065"/>
    </source>
</evidence>
<feature type="binding site" evidence="13">
    <location>
        <position position="139"/>
    </location>
    <ligand>
        <name>Mg(2+)</name>
        <dbReference type="ChEBI" id="CHEBI:18420"/>
        <label>2</label>
    </ligand>
</feature>
<evidence type="ECO:0000256" key="4">
    <source>
        <dbReference type="ARBA" id="ARBA00005300"/>
    </source>
</evidence>
<dbReference type="GO" id="GO:0043137">
    <property type="term" value="P:DNA replication, removal of RNA primer"/>
    <property type="evidence" value="ECO:0007669"/>
    <property type="project" value="TreeGrafter"/>
</dbReference>
<comment type="similarity">
    <text evidence="4 12">Belongs to the RNase H family.</text>
</comment>
<proteinExistence type="inferred from homology"/>
<organism evidence="15 16">
    <name type="scientific">Fervidibacillus albus</name>
    <dbReference type="NCBI Taxonomy" id="2980026"/>
    <lineage>
        <taxon>Bacteria</taxon>
        <taxon>Bacillati</taxon>
        <taxon>Bacillota</taxon>
        <taxon>Bacilli</taxon>
        <taxon>Bacillales</taxon>
        <taxon>Bacillaceae</taxon>
        <taxon>Fervidibacillus</taxon>
    </lineage>
</organism>
<comment type="function">
    <text evidence="3 12">Endonuclease that specifically degrades the RNA of RNA-DNA hybrids.</text>
</comment>